<dbReference type="SUPFAM" id="SSF90229">
    <property type="entry name" value="CCCH zinc finger"/>
    <property type="match status" value="1"/>
</dbReference>
<keyword evidence="5" id="KW-0810">Translation regulation</keyword>
<reference evidence="12 13" key="1">
    <citation type="submission" date="2024-09" db="EMBL/GenBank/DDBJ databases">
        <title>Chromosome-scale assembly of Riccia fluitans.</title>
        <authorList>
            <person name="Paukszto L."/>
            <person name="Sawicki J."/>
            <person name="Karawczyk K."/>
            <person name="Piernik-Szablinska J."/>
            <person name="Szczecinska M."/>
            <person name="Mazdziarz M."/>
        </authorList>
    </citation>
    <scope>NUCLEOTIDE SEQUENCE [LARGE SCALE GENOMIC DNA]</scope>
    <source>
        <strain evidence="12">Rf_01</strain>
        <tissue evidence="12">Aerial parts of the thallus</tissue>
    </source>
</reference>
<evidence type="ECO:0000256" key="8">
    <source>
        <dbReference type="PROSITE-ProRule" id="PRU00723"/>
    </source>
</evidence>
<feature type="repeat" description="Pumilio" evidence="7">
    <location>
        <begin position="357"/>
        <end position="395"/>
    </location>
</feature>
<feature type="domain" description="PUM-HD" evidence="11">
    <location>
        <begin position="263"/>
        <end position="603"/>
    </location>
</feature>
<gene>
    <name evidence="12" type="ORF">R1flu_019762</name>
</gene>
<dbReference type="EMBL" id="JBHFFA010000001">
    <property type="protein sequence ID" value="KAL2651634.1"/>
    <property type="molecule type" value="Genomic_DNA"/>
</dbReference>
<feature type="compositionally biased region" description="Low complexity" evidence="9">
    <location>
        <begin position="67"/>
        <end position="83"/>
    </location>
</feature>
<evidence type="ECO:0000313" key="12">
    <source>
        <dbReference type="EMBL" id="KAL2651634.1"/>
    </source>
</evidence>
<dbReference type="SMART" id="SM00025">
    <property type="entry name" value="Pumilio"/>
    <property type="match status" value="8"/>
</dbReference>
<dbReference type="PANTHER" id="PTHR12537">
    <property type="entry name" value="RNA BINDING PROTEIN PUMILIO-RELATED"/>
    <property type="match status" value="1"/>
</dbReference>
<evidence type="ECO:0000256" key="3">
    <source>
        <dbReference type="ARBA" id="ARBA00022771"/>
    </source>
</evidence>
<keyword evidence="2" id="KW-0677">Repeat</keyword>
<dbReference type="Gene3D" id="4.10.1000.10">
    <property type="entry name" value="Zinc finger, CCCH-type"/>
    <property type="match status" value="1"/>
</dbReference>
<evidence type="ECO:0000256" key="1">
    <source>
        <dbReference type="ARBA" id="ARBA00022723"/>
    </source>
</evidence>
<keyword evidence="1 8" id="KW-0479">Metal-binding</keyword>
<evidence type="ECO:0000256" key="9">
    <source>
        <dbReference type="SAM" id="MobiDB-lite"/>
    </source>
</evidence>
<dbReference type="PROSITE" id="PS50303">
    <property type="entry name" value="PUM_HD"/>
    <property type="match status" value="1"/>
</dbReference>
<dbReference type="FunFam" id="1.25.10.10:FF:000237">
    <property type="entry name" value="Pumilio homolog 9"/>
    <property type="match status" value="1"/>
</dbReference>
<dbReference type="GO" id="GO:0008270">
    <property type="term" value="F:zinc ion binding"/>
    <property type="evidence" value="ECO:0007669"/>
    <property type="project" value="UniProtKB-KW"/>
</dbReference>
<dbReference type="SMART" id="SM00356">
    <property type="entry name" value="ZnF_C3H1"/>
    <property type="match status" value="1"/>
</dbReference>
<evidence type="ECO:0000256" key="6">
    <source>
        <dbReference type="ARBA" id="ARBA00058490"/>
    </source>
</evidence>
<evidence type="ECO:0000256" key="4">
    <source>
        <dbReference type="ARBA" id="ARBA00022833"/>
    </source>
</evidence>
<dbReference type="CDD" id="cd07920">
    <property type="entry name" value="Pumilio"/>
    <property type="match status" value="1"/>
</dbReference>
<comment type="function">
    <text evidence="6">Sequence-specific RNA-binding protein that regulates translation and mRNA stability by binding the 3'-UTR of target mRNAs.</text>
</comment>
<name>A0ABD1ZNE4_9MARC</name>
<feature type="repeat" description="Pumilio" evidence="7">
    <location>
        <begin position="396"/>
        <end position="431"/>
    </location>
</feature>
<feature type="domain" description="C3H1-type" evidence="10">
    <location>
        <begin position="134"/>
        <end position="161"/>
    </location>
</feature>
<feature type="repeat" description="Pumilio" evidence="7">
    <location>
        <begin position="285"/>
        <end position="320"/>
    </location>
</feature>
<evidence type="ECO:0000259" key="10">
    <source>
        <dbReference type="PROSITE" id="PS50103"/>
    </source>
</evidence>
<feature type="repeat" description="Pumilio" evidence="7">
    <location>
        <begin position="468"/>
        <end position="503"/>
    </location>
</feature>
<proteinExistence type="predicted"/>
<feature type="repeat" description="Pumilio" evidence="7">
    <location>
        <begin position="540"/>
        <end position="577"/>
    </location>
</feature>
<dbReference type="AlphaFoldDB" id="A0ABD1ZNE4"/>
<comment type="caution">
    <text evidence="12">The sequence shown here is derived from an EMBL/GenBank/DDBJ whole genome shotgun (WGS) entry which is preliminary data.</text>
</comment>
<evidence type="ECO:0000256" key="2">
    <source>
        <dbReference type="ARBA" id="ARBA00022737"/>
    </source>
</evidence>
<dbReference type="PROSITE" id="PS50103">
    <property type="entry name" value="ZF_C3H1"/>
    <property type="match status" value="1"/>
</dbReference>
<sequence length="603" mass="66721">MNASVNGSGLYGEMDYNASARALLQAHRYQQQIEVEQRLRERQYQLQQQQQQSMRFYASLQAHANGAVGPGSSPFPSSRGHSPTGSSVRPSTGTGAAAHHLKNIRNHEQLWNVQGAGGGTSVLSHSSGELNRSSLTNSICRYYAQGYCSRGEACPFLHTQASQGFGSVRVNSGSNFKEATREDRLVTDNKVLTRRGGSRVATPAVFANGLQRRKGESLPNGNTSQVNGHAYVNGHHPSPVSFHGDVQNHVHGEHSLEYEGSRHAIVGTQHLSQQNQQPKYNTLEEVEGRIFSIAKDQHGCRFLQRKFDEGGPEDVQKIFQEIIEHIIELMTDPFGNYLVQKLLEVCNEGQRMEILHVVTEKGELVQISLNMHGTRAVQKLIETLKSPEQVAMVIASLKQGVVTLIKDLNGNHVVQRCLQRLSTEDSQFIFDAAAAHCVEIATHRHGCCVLQRCVDFASGSQRQRLVAEIAANALVLSQDPFGNYVVQYILDLGMPWASVEVMVRLEGNYPYLAMQKFSSNVVEKCLKLAGDENRTRIVREIMGSPRLGQMLQDPYANYVVQSALTVAKGSLHTGLVDAIRPHLSVLRSSPYGKRILSRTNLKK</sequence>
<dbReference type="Pfam" id="PF00806">
    <property type="entry name" value="PUF"/>
    <property type="match status" value="8"/>
</dbReference>
<feature type="repeat" description="Pumilio" evidence="7">
    <location>
        <begin position="432"/>
        <end position="467"/>
    </location>
</feature>
<feature type="zinc finger region" description="C3H1-type" evidence="8">
    <location>
        <begin position="134"/>
        <end position="161"/>
    </location>
</feature>
<dbReference type="GO" id="GO:0006417">
    <property type="term" value="P:regulation of translation"/>
    <property type="evidence" value="ECO:0007669"/>
    <property type="project" value="UniProtKB-KW"/>
</dbReference>
<dbReference type="InterPro" id="IPR001313">
    <property type="entry name" value="Pumilio_RNA-bd_rpt"/>
</dbReference>
<keyword evidence="3 8" id="KW-0863">Zinc-finger</keyword>
<accession>A0ABD1ZNE4</accession>
<dbReference type="Gene3D" id="1.25.10.10">
    <property type="entry name" value="Leucine-rich Repeat Variant"/>
    <property type="match status" value="1"/>
</dbReference>
<dbReference type="PANTHER" id="PTHR12537:SF13">
    <property type="entry name" value="PUMILIO HOMOLOGY DOMAIN FAMILY MEMBER 4"/>
    <property type="match status" value="1"/>
</dbReference>
<protein>
    <submittedName>
        <fullName evidence="12">Uncharacterized protein</fullName>
    </submittedName>
</protein>
<feature type="region of interest" description="Disordered" evidence="9">
    <location>
        <begin position="67"/>
        <end position="96"/>
    </location>
</feature>
<keyword evidence="13" id="KW-1185">Reference proteome</keyword>
<dbReference type="InterPro" id="IPR000571">
    <property type="entry name" value="Znf_CCCH"/>
</dbReference>
<dbReference type="PROSITE" id="PS50302">
    <property type="entry name" value="PUM"/>
    <property type="match status" value="8"/>
</dbReference>
<dbReference type="SUPFAM" id="SSF48371">
    <property type="entry name" value="ARM repeat"/>
    <property type="match status" value="1"/>
</dbReference>
<organism evidence="12 13">
    <name type="scientific">Riccia fluitans</name>
    <dbReference type="NCBI Taxonomy" id="41844"/>
    <lineage>
        <taxon>Eukaryota</taxon>
        <taxon>Viridiplantae</taxon>
        <taxon>Streptophyta</taxon>
        <taxon>Embryophyta</taxon>
        <taxon>Marchantiophyta</taxon>
        <taxon>Marchantiopsida</taxon>
        <taxon>Marchantiidae</taxon>
        <taxon>Marchantiales</taxon>
        <taxon>Ricciaceae</taxon>
        <taxon>Riccia</taxon>
    </lineage>
</organism>
<dbReference type="InterPro" id="IPR016024">
    <property type="entry name" value="ARM-type_fold"/>
</dbReference>
<dbReference type="Pfam" id="PF18345">
    <property type="entry name" value="zf_CCCH_4"/>
    <property type="match status" value="1"/>
</dbReference>
<feature type="repeat" description="Pumilio" evidence="7">
    <location>
        <begin position="504"/>
        <end position="539"/>
    </location>
</feature>
<dbReference type="InterPro" id="IPR033712">
    <property type="entry name" value="Pumilio_RNA-bd"/>
</dbReference>
<evidence type="ECO:0000313" key="13">
    <source>
        <dbReference type="Proteomes" id="UP001605036"/>
    </source>
</evidence>
<evidence type="ECO:0000259" key="11">
    <source>
        <dbReference type="PROSITE" id="PS50303"/>
    </source>
</evidence>
<feature type="repeat" description="Pumilio" evidence="7">
    <location>
        <begin position="321"/>
        <end position="356"/>
    </location>
</feature>
<feature type="compositionally biased region" description="Polar residues" evidence="9">
    <location>
        <begin position="84"/>
        <end position="94"/>
    </location>
</feature>
<evidence type="ECO:0000256" key="7">
    <source>
        <dbReference type="PROSITE-ProRule" id="PRU00317"/>
    </source>
</evidence>
<evidence type="ECO:0000256" key="5">
    <source>
        <dbReference type="ARBA" id="ARBA00022845"/>
    </source>
</evidence>
<dbReference type="InterPro" id="IPR033133">
    <property type="entry name" value="PUM-HD"/>
</dbReference>
<dbReference type="InterPro" id="IPR036855">
    <property type="entry name" value="Znf_CCCH_sf"/>
</dbReference>
<dbReference type="Proteomes" id="UP001605036">
    <property type="component" value="Unassembled WGS sequence"/>
</dbReference>
<dbReference type="InterPro" id="IPR011989">
    <property type="entry name" value="ARM-like"/>
</dbReference>
<keyword evidence="4 8" id="KW-0862">Zinc</keyword>